<comment type="caution">
    <text evidence="2">The sequence shown here is derived from an EMBL/GenBank/DDBJ whole genome shotgun (WGS) entry which is preliminary data.</text>
</comment>
<sequence>MVSPTTGVFRARWKHRPERQKHKLEFSRGCDAQRPFSGIKTETPIAALSAITSRNFYSVVVECFSWRKAPALWFVDERSSSLKESSYHTYKHRASRSVRRIVIYFDSSNFSRGAAETVTGPGVWGNSRTRAKKMARVPKASGGVPMAKSVPGNDEKNRDTRQSLYVARALLFRSGTMGPLRRLDRMEQQRLTAHRH</sequence>
<feature type="region of interest" description="Disordered" evidence="1">
    <location>
        <begin position="135"/>
        <end position="159"/>
    </location>
</feature>
<gene>
    <name evidence="2" type="ORF">GWI33_016852</name>
</gene>
<evidence type="ECO:0000256" key="1">
    <source>
        <dbReference type="SAM" id="MobiDB-lite"/>
    </source>
</evidence>
<proteinExistence type="predicted"/>
<dbReference type="Proteomes" id="UP000625711">
    <property type="component" value="Unassembled WGS sequence"/>
</dbReference>
<dbReference type="AlphaFoldDB" id="A0A834IAB7"/>
<reference evidence="2" key="1">
    <citation type="submission" date="2020-08" db="EMBL/GenBank/DDBJ databases">
        <title>Genome sequencing and assembly of the red palm weevil Rhynchophorus ferrugineus.</title>
        <authorList>
            <person name="Dias G.B."/>
            <person name="Bergman C.M."/>
            <person name="Manee M."/>
        </authorList>
    </citation>
    <scope>NUCLEOTIDE SEQUENCE</scope>
    <source>
        <strain evidence="2">AA-2017</strain>
        <tissue evidence="2">Whole larva</tissue>
    </source>
</reference>
<keyword evidence="3" id="KW-1185">Reference proteome</keyword>
<dbReference type="EMBL" id="JAACXV010014127">
    <property type="protein sequence ID" value="KAF7270162.1"/>
    <property type="molecule type" value="Genomic_DNA"/>
</dbReference>
<organism evidence="2 3">
    <name type="scientific">Rhynchophorus ferrugineus</name>
    <name type="common">Red palm weevil</name>
    <name type="synonym">Curculio ferrugineus</name>
    <dbReference type="NCBI Taxonomy" id="354439"/>
    <lineage>
        <taxon>Eukaryota</taxon>
        <taxon>Metazoa</taxon>
        <taxon>Ecdysozoa</taxon>
        <taxon>Arthropoda</taxon>
        <taxon>Hexapoda</taxon>
        <taxon>Insecta</taxon>
        <taxon>Pterygota</taxon>
        <taxon>Neoptera</taxon>
        <taxon>Endopterygota</taxon>
        <taxon>Coleoptera</taxon>
        <taxon>Polyphaga</taxon>
        <taxon>Cucujiformia</taxon>
        <taxon>Curculionidae</taxon>
        <taxon>Dryophthorinae</taxon>
        <taxon>Rhynchophorus</taxon>
    </lineage>
</organism>
<protein>
    <submittedName>
        <fullName evidence="2">Uncharacterized protein</fullName>
    </submittedName>
</protein>
<evidence type="ECO:0000313" key="3">
    <source>
        <dbReference type="Proteomes" id="UP000625711"/>
    </source>
</evidence>
<name>A0A834IAB7_RHYFE</name>
<accession>A0A834IAB7</accession>
<evidence type="ECO:0000313" key="2">
    <source>
        <dbReference type="EMBL" id="KAF7270162.1"/>
    </source>
</evidence>